<keyword evidence="6" id="KW-0325">Glycoprotein</keyword>
<evidence type="ECO:0000256" key="4">
    <source>
        <dbReference type="ARBA" id="ARBA00010031"/>
    </source>
</evidence>
<keyword evidence="11" id="KW-1015">Disulfide bond</keyword>
<proteinExistence type="inferred from homology"/>
<dbReference type="EMBL" id="CAJPIJ010000112">
    <property type="protein sequence ID" value="CAG1979439.1"/>
    <property type="molecule type" value="Genomic_DNA"/>
</dbReference>
<feature type="transmembrane region" description="Helical" evidence="14">
    <location>
        <begin position="300"/>
        <end position="321"/>
    </location>
</feature>
<evidence type="ECO:0000259" key="16">
    <source>
        <dbReference type="Pfam" id="PF05730"/>
    </source>
</evidence>
<evidence type="ECO:0000256" key="3">
    <source>
        <dbReference type="ARBA" id="ARBA00004613"/>
    </source>
</evidence>
<evidence type="ECO:0000256" key="14">
    <source>
        <dbReference type="SAM" id="Phobius"/>
    </source>
</evidence>
<keyword evidence="9 14" id="KW-1133">Transmembrane helix</keyword>
<evidence type="ECO:0000256" key="12">
    <source>
        <dbReference type="ARBA" id="ARBA00023288"/>
    </source>
</evidence>
<dbReference type="PANTHER" id="PTHR33048:SF143">
    <property type="entry name" value="EXTRACELLULAR MEMBRANE PROTEIN CFEM DOMAIN-CONTAINING PROTEIN-RELATED"/>
    <property type="match status" value="1"/>
</dbReference>
<comment type="subcellular location">
    <subcellularLocation>
        <location evidence="2">Membrane</location>
        <topology evidence="2">Lipid-anchor</topology>
        <topology evidence="2">GPI-anchor</topology>
    </subcellularLocation>
    <subcellularLocation>
        <location evidence="1">Membrane</location>
        <topology evidence="1">Multi-pass membrane protein</topology>
    </subcellularLocation>
    <subcellularLocation>
        <location evidence="3">Secreted</location>
    </subcellularLocation>
</comment>
<accession>A0A4E9EM61</accession>
<feature type="transmembrane region" description="Helical" evidence="14">
    <location>
        <begin position="139"/>
        <end position="160"/>
    </location>
</feature>
<evidence type="ECO:0000256" key="2">
    <source>
        <dbReference type="ARBA" id="ARBA00004589"/>
    </source>
</evidence>
<dbReference type="InterPro" id="IPR052337">
    <property type="entry name" value="SAT4-like"/>
</dbReference>
<organism evidence="19">
    <name type="scientific">Gibberella zeae</name>
    <name type="common">Wheat head blight fungus</name>
    <name type="synonym">Fusarium graminearum</name>
    <dbReference type="NCBI Taxonomy" id="5518"/>
    <lineage>
        <taxon>Eukaryota</taxon>
        <taxon>Fungi</taxon>
        <taxon>Dikarya</taxon>
        <taxon>Ascomycota</taxon>
        <taxon>Pezizomycotina</taxon>
        <taxon>Sordariomycetes</taxon>
        <taxon>Hypocreomycetidae</taxon>
        <taxon>Hypocreales</taxon>
        <taxon>Nectriaceae</taxon>
        <taxon>Fusarium</taxon>
    </lineage>
</organism>
<dbReference type="GO" id="GO:0005576">
    <property type="term" value="C:extracellular region"/>
    <property type="evidence" value="ECO:0007669"/>
    <property type="project" value="UniProtKB-SubCell"/>
</dbReference>
<dbReference type="AlphaFoldDB" id="A0A4E9EM61"/>
<evidence type="ECO:0000313" key="18">
    <source>
        <dbReference type="EMBL" id="CAG1979439.1"/>
    </source>
</evidence>
<dbReference type="EMBL" id="CAAKMV010000196">
    <property type="protein sequence ID" value="VIO64369.1"/>
    <property type="molecule type" value="Genomic_DNA"/>
</dbReference>
<keyword evidence="6" id="KW-0336">GPI-anchor</keyword>
<keyword evidence="8 15" id="KW-0732">Signal</keyword>
<feature type="domain" description="Rhodopsin" evidence="17">
    <location>
        <begin position="123"/>
        <end position="366"/>
    </location>
</feature>
<evidence type="ECO:0000256" key="11">
    <source>
        <dbReference type="ARBA" id="ARBA00023157"/>
    </source>
</evidence>
<comment type="similarity">
    <text evidence="13">Belongs to the SAT4 family.</text>
</comment>
<dbReference type="InterPro" id="IPR049326">
    <property type="entry name" value="Rhodopsin_dom_fungi"/>
</dbReference>
<name>A0A4E9EM61_GIBZA</name>
<feature type="signal peptide" evidence="15">
    <location>
        <begin position="1"/>
        <end position="19"/>
    </location>
</feature>
<dbReference type="Proteomes" id="UP000746612">
    <property type="component" value="Unassembled WGS sequence"/>
</dbReference>
<feature type="transmembrane region" description="Helical" evidence="14">
    <location>
        <begin position="180"/>
        <end position="206"/>
    </location>
</feature>
<reference evidence="19" key="1">
    <citation type="submission" date="2019-04" db="EMBL/GenBank/DDBJ databases">
        <authorList>
            <person name="Melise S."/>
            <person name="Noan J."/>
            <person name="Okalmin O."/>
        </authorList>
    </citation>
    <scope>NUCLEOTIDE SEQUENCE</scope>
    <source>
        <strain evidence="19">FN9</strain>
    </source>
</reference>
<comment type="similarity">
    <text evidence="4">Belongs to the RBT5 family.</text>
</comment>
<reference evidence="18" key="2">
    <citation type="submission" date="2021-03" db="EMBL/GenBank/DDBJ databases">
        <authorList>
            <person name="Alouane T."/>
            <person name="Langin T."/>
            <person name="Bonhomme L."/>
        </authorList>
    </citation>
    <scope>NUCLEOTIDE SEQUENCE</scope>
    <source>
        <strain evidence="18">MDC_Fg202</strain>
    </source>
</reference>
<feature type="domain" description="CFEM" evidence="16">
    <location>
        <begin position="38"/>
        <end position="95"/>
    </location>
</feature>
<dbReference type="InterPro" id="IPR008427">
    <property type="entry name" value="Extracellular_membr_CFEM_dom"/>
</dbReference>
<sequence length="685" mass="76647">MRLLHTLLAGLAALPLALTLDDKAAAVLSTLPTCAASLCAAKCLVTNVLASTCELDDVKCTCMNAALQQQVEICVLSNCTVIEALSTKNTTMTLCGAPVRNGQASFISLNDTMGIISGVFCILRYLTKIVYKVPLGLDDLFMLITMLISIACITINTYGLGHSGFGRDIWTLTPTQITNFGRWFYVMAILYFADQAFLKLTMIFFFLRIFPSKNVRKILWTTMGVTITIGIIYVFLAIFQCRPISYFWTKWDLEHEGKCASVNGITWSNGAVNIAMDFVILAIPISQLKKMNMGWGKKLLVGSMFSVGIFVTIMSILRLYATVVAGMSHTNNASWEYLAMSKWSTIEINVGIWCACMPTLRVMFSRLFPQLLGTSKRYLKYGSGKSGKTSDTANSTRKCENCDGKLRPERVVSVARVGRDSQNRSAARPDGITCDRTYDVQYGYDDETYLVHMKQMDNKNSERPPRIYFAMLMISHDLLELDDDHRNALDRAIRNMLSTKIAQVVFAQIFNGLPTKQSLLESFDHVEGHPVHEMGYKGIHPSSFDKVRTSIGRFNIFDLDFNRKAIECFQKESVGSDAFSLRLIELVVVACHEAGARAYAIDGGAYKHKTYDEWRERVLVAKGQDIESRRSHASPLAAFSHPEYQYPEQYPRGITDVAGYWVESKIFGGVVLFDRGETEDKPIAK</sequence>
<feature type="transmembrane region" description="Helical" evidence="14">
    <location>
        <begin position="218"/>
        <end position="239"/>
    </location>
</feature>
<evidence type="ECO:0000256" key="13">
    <source>
        <dbReference type="ARBA" id="ARBA00038359"/>
    </source>
</evidence>
<evidence type="ECO:0000259" key="17">
    <source>
        <dbReference type="Pfam" id="PF20684"/>
    </source>
</evidence>
<keyword evidence="5" id="KW-0964">Secreted</keyword>
<evidence type="ECO:0000256" key="8">
    <source>
        <dbReference type="ARBA" id="ARBA00022729"/>
    </source>
</evidence>
<keyword evidence="7 14" id="KW-0812">Transmembrane</keyword>
<keyword evidence="10 14" id="KW-0472">Membrane</keyword>
<evidence type="ECO:0000256" key="9">
    <source>
        <dbReference type="ARBA" id="ARBA00022989"/>
    </source>
</evidence>
<evidence type="ECO:0000256" key="5">
    <source>
        <dbReference type="ARBA" id="ARBA00022525"/>
    </source>
</evidence>
<evidence type="ECO:0000256" key="7">
    <source>
        <dbReference type="ARBA" id="ARBA00022692"/>
    </source>
</evidence>
<protein>
    <submittedName>
        <fullName evidence="19">Uncharacterized protein</fullName>
    </submittedName>
</protein>
<evidence type="ECO:0000256" key="10">
    <source>
        <dbReference type="ARBA" id="ARBA00023136"/>
    </source>
</evidence>
<dbReference type="PANTHER" id="PTHR33048">
    <property type="entry name" value="PTH11-LIKE INTEGRAL MEMBRANE PROTEIN (AFU_ORTHOLOGUE AFUA_5G11245)"/>
    <property type="match status" value="1"/>
</dbReference>
<evidence type="ECO:0000256" key="15">
    <source>
        <dbReference type="SAM" id="SignalP"/>
    </source>
</evidence>
<evidence type="ECO:0000256" key="1">
    <source>
        <dbReference type="ARBA" id="ARBA00004141"/>
    </source>
</evidence>
<dbReference type="GO" id="GO:0098552">
    <property type="term" value="C:side of membrane"/>
    <property type="evidence" value="ECO:0007669"/>
    <property type="project" value="UniProtKB-KW"/>
</dbReference>
<keyword evidence="12" id="KW-0449">Lipoprotein</keyword>
<evidence type="ECO:0000313" key="19">
    <source>
        <dbReference type="EMBL" id="VIO64369.1"/>
    </source>
</evidence>
<gene>
    <name evidence="19" type="ORF">FUG_LOCUS562514</name>
    <name evidence="18" type="ORF">MDCFG202_LOCUS185414</name>
</gene>
<evidence type="ECO:0000256" key="6">
    <source>
        <dbReference type="ARBA" id="ARBA00022622"/>
    </source>
</evidence>
<dbReference type="Pfam" id="PF05730">
    <property type="entry name" value="CFEM"/>
    <property type="match status" value="1"/>
</dbReference>
<feature type="chain" id="PRO_5041086288" evidence="15">
    <location>
        <begin position="20"/>
        <end position="685"/>
    </location>
</feature>
<dbReference type="Pfam" id="PF20684">
    <property type="entry name" value="Fung_rhodopsin"/>
    <property type="match status" value="1"/>
</dbReference>